<protein>
    <recommendedName>
        <fullName evidence="4">MFS domain-containing protein</fullName>
    </recommendedName>
</protein>
<dbReference type="Proteomes" id="UP000783686">
    <property type="component" value="Unassembled WGS sequence"/>
</dbReference>
<dbReference type="EMBL" id="CAJFCW020000004">
    <property type="protein sequence ID" value="CAG9112555.1"/>
    <property type="molecule type" value="Genomic_DNA"/>
</dbReference>
<feature type="transmembrane region" description="Helical" evidence="1">
    <location>
        <begin position="326"/>
        <end position="345"/>
    </location>
</feature>
<dbReference type="EMBL" id="CAJFDH010000004">
    <property type="protein sequence ID" value="CAD5219464.1"/>
    <property type="molecule type" value="Genomic_DNA"/>
</dbReference>
<evidence type="ECO:0000256" key="1">
    <source>
        <dbReference type="SAM" id="Phobius"/>
    </source>
</evidence>
<feature type="transmembrane region" description="Helical" evidence="1">
    <location>
        <begin position="405"/>
        <end position="422"/>
    </location>
</feature>
<feature type="transmembrane region" description="Helical" evidence="1">
    <location>
        <begin position="141"/>
        <end position="164"/>
    </location>
</feature>
<feature type="transmembrane region" description="Helical" evidence="1">
    <location>
        <begin position="116"/>
        <end position="134"/>
    </location>
</feature>
<keyword evidence="3" id="KW-1185">Reference proteome</keyword>
<feature type="transmembrane region" description="Helical" evidence="1">
    <location>
        <begin position="293"/>
        <end position="314"/>
    </location>
</feature>
<evidence type="ECO:0000313" key="3">
    <source>
        <dbReference type="Proteomes" id="UP000614601"/>
    </source>
</evidence>
<dbReference type="InterPro" id="IPR036259">
    <property type="entry name" value="MFS_trans_sf"/>
</dbReference>
<sequence length="579" mass="64196">MVSSVCREDNLAGIRGHATGPKKQSIPTITVSSHVVADSASVVIMDNIRNQVLGRIPTFVLSALLAVSISFDICCFNYYVEERFTGPLLLISTCLFNFGVLIGAITVWVLSDRFSLWATVFFLSLCKVVLHFTLKLTLPNPVIITVLSAEGLLLGWTQSVVYYQAFTKVPAISKRLLLAIIFLGFGLGQLIGTLFVVENDHISVTINKNVTELSFYKSVYNTAGALQPMSISFRISFENICFGSAVVQCLISYLIYDVWKTPECTNTFTVTRLQHDVLVEQPSNDSSNVVKKLIYIGWLLGFLSSSLIAGVPHYLFGFSNATYHVYLLYICMFGYVLGRILFLVYGNKFPPTFWLILSMVITGASTCGLTFNEFQMASVLFHGLGVSLIFPAYSFFLLRIHGTSIHSLIMSSVVAQFTYPILLTQMLSAYGAELYSASNFGLLLGLMVVFVYLLNVMSSMASPSDPVQQRVWRFFRGEGLKRTTSIRKFISSVRGSIRGSRYGRLRISKSPGVEAATPLGPNPIAVNSYRSTDSSAKKNRSRYVLKRKEFESAITLDINQTSEAPVSDVKLPEKNDPIH</sequence>
<comment type="caution">
    <text evidence="2">The sequence shown here is derived from an EMBL/GenBank/DDBJ whole genome shotgun (WGS) entry which is preliminary data.</text>
</comment>
<keyword evidence="1" id="KW-0472">Membrane</keyword>
<dbReference type="OrthoDB" id="5843146at2759"/>
<feature type="transmembrane region" description="Helical" evidence="1">
    <location>
        <begin position="176"/>
        <end position="197"/>
    </location>
</feature>
<feature type="transmembrane region" description="Helical" evidence="1">
    <location>
        <begin position="87"/>
        <end position="110"/>
    </location>
</feature>
<dbReference type="AlphaFoldDB" id="A0A811KUL1"/>
<feature type="transmembrane region" description="Helical" evidence="1">
    <location>
        <begin position="352"/>
        <end position="371"/>
    </location>
</feature>
<reference evidence="2" key="1">
    <citation type="submission" date="2020-09" db="EMBL/GenBank/DDBJ databases">
        <authorList>
            <person name="Kikuchi T."/>
        </authorList>
    </citation>
    <scope>NUCLEOTIDE SEQUENCE</scope>
    <source>
        <strain evidence="2">SH1</strain>
    </source>
</reference>
<organism evidence="2 3">
    <name type="scientific">Bursaphelenchus okinawaensis</name>
    <dbReference type="NCBI Taxonomy" id="465554"/>
    <lineage>
        <taxon>Eukaryota</taxon>
        <taxon>Metazoa</taxon>
        <taxon>Ecdysozoa</taxon>
        <taxon>Nematoda</taxon>
        <taxon>Chromadorea</taxon>
        <taxon>Rhabditida</taxon>
        <taxon>Tylenchina</taxon>
        <taxon>Tylenchomorpha</taxon>
        <taxon>Aphelenchoidea</taxon>
        <taxon>Aphelenchoididae</taxon>
        <taxon>Bursaphelenchus</taxon>
    </lineage>
</organism>
<dbReference type="Proteomes" id="UP000614601">
    <property type="component" value="Unassembled WGS sequence"/>
</dbReference>
<gene>
    <name evidence="2" type="ORF">BOKJ2_LOCUS8457</name>
</gene>
<feature type="transmembrane region" description="Helical" evidence="1">
    <location>
        <begin position="377"/>
        <end position="398"/>
    </location>
</feature>
<evidence type="ECO:0008006" key="4">
    <source>
        <dbReference type="Google" id="ProtNLM"/>
    </source>
</evidence>
<feature type="transmembrane region" description="Helical" evidence="1">
    <location>
        <begin position="434"/>
        <end position="454"/>
    </location>
</feature>
<dbReference type="SUPFAM" id="SSF103473">
    <property type="entry name" value="MFS general substrate transporter"/>
    <property type="match status" value="1"/>
</dbReference>
<keyword evidence="1" id="KW-1133">Transmembrane helix</keyword>
<keyword evidence="1" id="KW-0812">Transmembrane</keyword>
<proteinExistence type="predicted"/>
<evidence type="ECO:0000313" key="2">
    <source>
        <dbReference type="EMBL" id="CAD5219464.1"/>
    </source>
</evidence>
<feature type="transmembrane region" description="Helical" evidence="1">
    <location>
        <begin position="59"/>
        <end position="80"/>
    </location>
</feature>
<accession>A0A811KUL1</accession>
<name>A0A811KUL1_9BILA</name>